<evidence type="ECO:0008006" key="3">
    <source>
        <dbReference type="Google" id="ProtNLM"/>
    </source>
</evidence>
<organism evidence="1 2">
    <name type="scientific">Cecembia lonarensis (strain CCUG 58316 / KCTC 22772 / LW9)</name>
    <dbReference type="NCBI Taxonomy" id="1225176"/>
    <lineage>
        <taxon>Bacteria</taxon>
        <taxon>Pseudomonadati</taxon>
        <taxon>Bacteroidota</taxon>
        <taxon>Cytophagia</taxon>
        <taxon>Cytophagales</taxon>
        <taxon>Cyclobacteriaceae</taxon>
        <taxon>Cecembia</taxon>
    </lineage>
</organism>
<accession>K1L2U8</accession>
<comment type="caution">
    <text evidence="1">The sequence shown here is derived from an EMBL/GenBank/DDBJ whole genome shotgun (WGS) entry which is preliminary data.</text>
</comment>
<dbReference type="Proteomes" id="UP000004478">
    <property type="component" value="Unassembled WGS sequence"/>
</dbReference>
<dbReference type="EMBL" id="AMGM01000032">
    <property type="protein sequence ID" value="EKB49136.1"/>
    <property type="molecule type" value="Genomic_DNA"/>
</dbReference>
<reference evidence="1 2" key="1">
    <citation type="journal article" date="2012" name="J. Bacteriol.">
        <title>Draft Genome Sequence of Cecembia lonarensis Strain LW9T, Isolated from Lonar Lake, a Haloalkaline Lake in India.</title>
        <authorList>
            <person name="Shivaji S."/>
            <person name="Ara S."/>
            <person name="Singh A."/>
            <person name="Pinnaka A.K."/>
        </authorList>
    </citation>
    <scope>NUCLEOTIDE SEQUENCE [LARGE SCALE GENOMIC DNA]</scope>
    <source>
        <strain evidence="1 2">LW9</strain>
    </source>
</reference>
<dbReference type="AlphaFoldDB" id="K1L2U8"/>
<proteinExistence type="predicted"/>
<keyword evidence="2" id="KW-1185">Reference proteome</keyword>
<gene>
    <name evidence="1" type="ORF">B879_02234</name>
</gene>
<dbReference type="PATRIC" id="fig|1225176.3.peg.2385"/>
<dbReference type="OrthoDB" id="2081174at2"/>
<evidence type="ECO:0000313" key="1">
    <source>
        <dbReference type="EMBL" id="EKB49136.1"/>
    </source>
</evidence>
<protein>
    <recommendedName>
        <fullName evidence="3">Polysaccharide (De)acetylase</fullName>
    </recommendedName>
</protein>
<evidence type="ECO:0000313" key="2">
    <source>
        <dbReference type="Proteomes" id="UP000004478"/>
    </source>
</evidence>
<dbReference type="RefSeq" id="WP_009185264.1">
    <property type="nucleotide sequence ID" value="NZ_AMGM01000032.1"/>
</dbReference>
<sequence length="379" mass="44426">MSRIKESLRRNISNIPGWRTNRKILVIESDDWGAVRIKDKVAYEALKDKGLNVGRIHYDSVESMESNRDMEMLFDLLQGFKDKNGKHPVFTPMCIMGNPDFEKIKVSDYQEYFFQPLHETLEEFPQSDRVLDLWRQGFNQNIFVPEIHGREHINVRRYMKILQSHKGKEGLRYALEHHSVGPSGYNGINYPNYLGALHPEAKDEIPELHQYVLEGGKLFHKYMGYYPRVFIAPNAEEPKELESSLKQIGVQYLTRSKKRVYPLGDGVFAKEWNFIGKKNEYDQVIINRNAFFEPVCFGEQEHITDWVDSCLKEIEIAFRWRKPAVISSHRVNYVGSIRPENREKGLTELKHLLTAVLKKWPDVEFMSSFELGKTIRKEK</sequence>
<name>K1L2U8_CECL9</name>